<gene>
    <name evidence="7" type="ORF">METZ01_LOCUS46255</name>
</gene>
<dbReference type="AlphaFoldDB" id="A0A381RQI9"/>
<dbReference type="PANTHER" id="PTHR43757">
    <property type="entry name" value="AMINOMETHYLTRANSFERASE"/>
    <property type="match status" value="1"/>
</dbReference>
<dbReference type="Pfam" id="PF17806">
    <property type="entry name" value="SO_alpha_A3"/>
    <property type="match status" value="1"/>
</dbReference>
<dbReference type="Gene3D" id="1.10.10.1100">
    <property type="entry name" value="BFD-like [2Fe-2S]-binding domain"/>
    <property type="match status" value="1"/>
</dbReference>
<dbReference type="PRINTS" id="PR00368">
    <property type="entry name" value="FADPNR"/>
</dbReference>
<dbReference type="GO" id="GO:0016491">
    <property type="term" value="F:oxidoreductase activity"/>
    <property type="evidence" value="ECO:0007669"/>
    <property type="project" value="UniProtKB-KW"/>
</dbReference>
<evidence type="ECO:0000313" key="7">
    <source>
        <dbReference type="EMBL" id="SUZ93401.1"/>
    </source>
</evidence>
<reference evidence="7" key="1">
    <citation type="submission" date="2018-05" db="EMBL/GenBank/DDBJ databases">
        <authorList>
            <person name="Lanie J.A."/>
            <person name="Ng W.-L."/>
            <person name="Kazmierczak K.M."/>
            <person name="Andrzejewski T.M."/>
            <person name="Davidsen T.M."/>
            <person name="Wayne K.J."/>
            <person name="Tettelin H."/>
            <person name="Glass J.I."/>
            <person name="Rusch D."/>
            <person name="Podicherti R."/>
            <person name="Tsui H.-C.T."/>
            <person name="Winkler M.E."/>
        </authorList>
    </citation>
    <scope>NUCLEOTIDE SEQUENCE</scope>
</reference>
<evidence type="ECO:0000259" key="4">
    <source>
        <dbReference type="Pfam" id="PF07992"/>
    </source>
</evidence>
<dbReference type="PANTHER" id="PTHR43757:SF2">
    <property type="entry name" value="AMINOMETHYLTRANSFERASE, MITOCHONDRIAL"/>
    <property type="match status" value="1"/>
</dbReference>
<dbReference type="Gene3D" id="3.30.1360.120">
    <property type="entry name" value="Probable tRNA modification gtpase trme, domain 1"/>
    <property type="match status" value="1"/>
</dbReference>
<organism evidence="7">
    <name type="scientific">marine metagenome</name>
    <dbReference type="NCBI Taxonomy" id="408172"/>
    <lineage>
        <taxon>unclassified sequences</taxon>
        <taxon>metagenomes</taxon>
        <taxon>ecological metagenomes</taxon>
    </lineage>
</organism>
<dbReference type="InterPro" id="IPR041117">
    <property type="entry name" value="SoxA_A3"/>
</dbReference>
<evidence type="ECO:0000259" key="6">
    <source>
        <dbReference type="Pfam" id="PF17806"/>
    </source>
</evidence>
<accession>A0A381RQI9</accession>
<comment type="similarity">
    <text evidence="1">Belongs to the GcvT family.</text>
</comment>
<dbReference type="SUPFAM" id="SSF101790">
    <property type="entry name" value="Aminomethyltransferase beta-barrel domain"/>
    <property type="match status" value="1"/>
</dbReference>
<dbReference type="InterPro" id="IPR027266">
    <property type="entry name" value="TrmE/GcvT-like"/>
</dbReference>
<dbReference type="InterPro" id="IPR036188">
    <property type="entry name" value="FAD/NAD-bd_sf"/>
</dbReference>
<evidence type="ECO:0000259" key="5">
    <source>
        <dbReference type="Pfam" id="PF08669"/>
    </source>
</evidence>
<keyword evidence="2" id="KW-0560">Oxidoreductase</keyword>
<protein>
    <recommendedName>
        <fullName evidence="8">FAD-dependent oxidoreductase</fullName>
    </recommendedName>
</protein>
<dbReference type="InterPro" id="IPR029043">
    <property type="entry name" value="GcvT/YgfZ_C"/>
</dbReference>
<dbReference type="InterPro" id="IPR006222">
    <property type="entry name" value="GCVT_N"/>
</dbReference>
<evidence type="ECO:0000256" key="2">
    <source>
        <dbReference type="ARBA" id="ARBA00023002"/>
    </source>
</evidence>
<evidence type="ECO:0000259" key="3">
    <source>
        <dbReference type="Pfam" id="PF01571"/>
    </source>
</evidence>
<dbReference type="InterPro" id="IPR013977">
    <property type="entry name" value="GcvT_C"/>
</dbReference>
<dbReference type="Gene3D" id="3.50.50.60">
    <property type="entry name" value="FAD/NAD(P)-binding domain"/>
    <property type="match status" value="1"/>
</dbReference>
<feature type="domain" description="Aminomethyltransferase C-terminal" evidence="5">
    <location>
        <begin position="880"/>
        <end position="965"/>
    </location>
</feature>
<evidence type="ECO:0008006" key="8">
    <source>
        <dbReference type="Google" id="ProtNLM"/>
    </source>
</evidence>
<dbReference type="EMBL" id="UINC01002143">
    <property type="protein sequence ID" value="SUZ93401.1"/>
    <property type="molecule type" value="Genomic_DNA"/>
</dbReference>
<dbReference type="Pfam" id="PF01571">
    <property type="entry name" value="GCV_T"/>
    <property type="match status" value="1"/>
</dbReference>
<dbReference type="Pfam" id="PF08669">
    <property type="entry name" value="GCV_T_C"/>
    <property type="match status" value="1"/>
</dbReference>
<dbReference type="InterPro" id="IPR041854">
    <property type="entry name" value="BFD-like_2Fe2S-bd_dom_sf"/>
</dbReference>
<dbReference type="GO" id="GO:0005739">
    <property type="term" value="C:mitochondrion"/>
    <property type="evidence" value="ECO:0007669"/>
    <property type="project" value="TreeGrafter"/>
</dbReference>
<dbReference type="InterPro" id="IPR042204">
    <property type="entry name" value="2Fe-2S-bd_N"/>
</dbReference>
<dbReference type="Pfam" id="PF13510">
    <property type="entry name" value="Fer2_4"/>
    <property type="match status" value="1"/>
</dbReference>
<feature type="domain" description="SoxA A3" evidence="6">
    <location>
        <begin position="505"/>
        <end position="588"/>
    </location>
</feature>
<dbReference type="Gene3D" id="3.10.20.440">
    <property type="entry name" value="2Fe-2S iron-sulphur cluster binding domain, sarcosine oxidase, alpha subunit, N-terminal domain"/>
    <property type="match status" value="1"/>
</dbReference>
<name>A0A381RQI9_9ZZZZ</name>
<proteinExistence type="inferred from homology"/>
<feature type="domain" description="GCVT N-terminal" evidence="3">
    <location>
        <begin position="600"/>
        <end position="860"/>
    </location>
</feature>
<dbReference type="Pfam" id="PF07992">
    <property type="entry name" value="Pyr_redox_2"/>
    <property type="match status" value="1"/>
</dbReference>
<sequence>MAKRITTHKYCELPNLGEEISFTFDGKRIPAYANDSITSALISSGTSLISRSFKYHRPRGAYDVHGQGHESLVTVDHEPNILADRIQVRNGMVVLSQNAWPSLEFDLGEFNDFLVPMLPNGFYYKMFHKPKWIWPIAEHQIRKVAGLGKIDTAGKNAHRRYEKRYRFPDVCVVGGGPSGLAAAKGALAGGKQVLLIDDNPELGGHALHSIAPVSNCENEQLNGFPENKAVQRLIDELAAYPNLEVMVNTSVFGLYEDNLVAAQCGADLFKIRAKSVVLAPGATDRHLIFENNDRPGIMTARGVERLIMCHAVTPGEEAVVVTTHDGGFHTALLLEGAGVKVAAVVDGRESGNAKGEFEQKILELGIPVYKGLTAHAAHGRKRIERVDIGPLSGGDAHHSFNCDLLVLAVGFKPQVNLLSMGSKRPEWDPARQILRVTDLPTGIFSTGEVHGCAGFARLYAEGVKIGKVATQPDSSVSDENPHETERNADEIIMALPADIESGGKHHFICKCMDVTRAEARASIDEGYDQVETLKRYSSMGMGPCQGKACHEAVARLAAQDTGLSALDAVPTTVRPPFSGVTFGVLAGRAPYLSPIRRTPFHQCHIDLGVKFLNAGQWKRPDSYTDPQKEVGVVRNGLGMIDVSTLGKIEISGPEAIDFLQFMLPGKYAKFMVGRTRYSIMVGEDGILFEDGTISHIEQGRYYLTTSTGNQDAINYLFQWWLLVEDFNVQVKNLSLAYAALNITGAESREFLQKIVEIDMSNEAFPYMHCRQASIAGVPVSFFRIGFTGELGYEIHFPAEYGESMWNHLMSEGEEFALNPFGVETQRILRLEKGHLIPSTDTDALSNPYEAGVGFAIKDDKADFIGKAFSQNFKERGIENKLVSYQLEPEAPIPEDGVAVLEIGKSASDVKIAGRVTSSRLSPTLKRGVGLAWVRKDMADFGNNFTIRLENGHDVTATVLDHAAYDPEGLRLKS</sequence>
<dbReference type="InterPro" id="IPR023753">
    <property type="entry name" value="FAD/NAD-binding_dom"/>
</dbReference>
<evidence type="ECO:0000256" key="1">
    <source>
        <dbReference type="ARBA" id="ARBA00008609"/>
    </source>
</evidence>
<dbReference type="SUPFAM" id="SSF51905">
    <property type="entry name" value="FAD/NAD(P)-binding domain"/>
    <property type="match status" value="2"/>
</dbReference>
<dbReference type="PRINTS" id="PR00411">
    <property type="entry name" value="PNDRDTASEI"/>
</dbReference>
<dbReference type="SUPFAM" id="SSF103025">
    <property type="entry name" value="Folate-binding domain"/>
    <property type="match status" value="1"/>
</dbReference>
<dbReference type="InterPro" id="IPR028896">
    <property type="entry name" value="GcvT/YgfZ/DmdA"/>
</dbReference>
<feature type="domain" description="FAD/NAD(P)-binding" evidence="4">
    <location>
        <begin position="169"/>
        <end position="447"/>
    </location>
</feature>